<feature type="non-terminal residue" evidence="1">
    <location>
        <position position="290"/>
    </location>
</feature>
<reference evidence="1 2" key="1">
    <citation type="submission" date="2021-06" db="EMBL/GenBank/DDBJ databases">
        <authorList>
            <person name="Palmer J.M."/>
        </authorList>
    </citation>
    <scope>NUCLEOTIDE SEQUENCE [LARGE SCALE GENOMIC DNA]</scope>
    <source>
        <strain evidence="1 2">GA_2019</strain>
        <tissue evidence="1">Muscle</tissue>
    </source>
</reference>
<sequence length="290" mass="31538">MASAGTICHCLACHTGYIMSYDLHVICEGCLGPDYANLALTPQSTCLYCRRLPPEEKQWRLAIFSPLEGEFPIADQCALEEALDIFNAGRELDDSTPETATDSISTPFLQTEDAEAGATPVQAQGLPMSATTPLPAMGALVSVLPDIIAKGFPPVPALELSLSAVFGVRSAQLVGQRPVPLSSSDQITARLTAQSHQCAAQVADRRTTPPFPPFLRRLGRWSCHRKMWRNSATLRIPSLTSVRHRLCAPPASLPGRPCYSDRCGFGSPPPFPRILRGSYWRDQSVRMGYA</sequence>
<proteinExistence type="predicted"/>
<comment type="caution">
    <text evidence="1">The sequence shown here is derived from an EMBL/GenBank/DDBJ whole genome shotgun (WGS) entry which is preliminary data.</text>
</comment>
<organism evidence="1 2">
    <name type="scientific">Goodea atripinnis</name>
    <dbReference type="NCBI Taxonomy" id="208336"/>
    <lineage>
        <taxon>Eukaryota</taxon>
        <taxon>Metazoa</taxon>
        <taxon>Chordata</taxon>
        <taxon>Craniata</taxon>
        <taxon>Vertebrata</taxon>
        <taxon>Euteleostomi</taxon>
        <taxon>Actinopterygii</taxon>
        <taxon>Neopterygii</taxon>
        <taxon>Teleostei</taxon>
        <taxon>Neoteleostei</taxon>
        <taxon>Acanthomorphata</taxon>
        <taxon>Ovalentaria</taxon>
        <taxon>Atherinomorphae</taxon>
        <taxon>Cyprinodontiformes</taxon>
        <taxon>Goodeidae</taxon>
        <taxon>Goodea</taxon>
    </lineage>
</organism>
<name>A0ABV0PH35_9TELE</name>
<evidence type="ECO:0000313" key="2">
    <source>
        <dbReference type="Proteomes" id="UP001476798"/>
    </source>
</evidence>
<accession>A0ABV0PH35</accession>
<evidence type="ECO:0000313" key="1">
    <source>
        <dbReference type="EMBL" id="MEQ2182721.1"/>
    </source>
</evidence>
<dbReference type="Proteomes" id="UP001476798">
    <property type="component" value="Unassembled WGS sequence"/>
</dbReference>
<dbReference type="EMBL" id="JAHRIO010072892">
    <property type="protein sequence ID" value="MEQ2182721.1"/>
    <property type="molecule type" value="Genomic_DNA"/>
</dbReference>
<keyword evidence="2" id="KW-1185">Reference proteome</keyword>
<protein>
    <submittedName>
        <fullName evidence="1">Uncharacterized protein</fullName>
    </submittedName>
</protein>
<gene>
    <name evidence="1" type="ORF">GOODEAATRI_025182</name>
</gene>